<evidence type="ECO:0000313" key="4">
    <source>
        <dbReference type="Proteomes" id="UP000029736"/>
    </source>
</evidence>
<protein>
    <recommendedName>
        <fullName evidence="5">Lipoprotein</fullName>
    </recommendedName>
</protein>
<gene>
    <name evidence="3" type="ORF">IX84_24600</name>
</gene>
<dbReference type="PROSITE" id="PS51257">
    <property type="entry name" value="PROKAR_LIPOPROTEIN"/>
    <property type="match status" value="1"/>
</dbReference>
<dbReference type="RefSeq" id="WP_044226618.1">
    <property type="nucleotide sequence ID" value="NZ_JBKAGJ010000002.1"/>
</dbReference>
<sequence length="303" mass="33058">MPKQKTIKLLSILLLTVATTLSSCVSETPQEDDTIGLDSRSKVPVDGVPLPEVDENSPGEGQGGTDTDVEEAEEVTVDEPQTGNSTSSGSENGSGQTPRGGPQEPDDISETEPVNSGPSAADRDRLMNSVSVSPSVAYLDESTQFSMGAGSNVLNQWQWKYKFSSGSWRSAPNGQISTTFNQLGKQRLYLQASWDNVEIPFEHSVLVTVSEQWLNKKLTALINAVKSADASGNWSEPDRLVDELKPYFTNNPSFSIPEEGGGNNWQTFIDILYADIPFEDRFSKVADYQYDNATGLVSFMKVR</sequence>
<accession>A0A098S227</accession>
<dbReference type="AlphaFoldDB" id="A0A098S227"/>
<feature type="compositionally biased region" description="Acidic residues" evidence="1">
    <location>
        <begin position="67"/>
        <end position="77"/>
    </location>
</feature>
<dbReference type="Proteomes" id="UP000029736">
    <property type="component" value="Unassembled WGS sequence"/>
</dbReference>
<reference evidence="3 4" key="1">
    <citation type="journal article" date="2014" name="Int. J. Syst. Evol. Microbiol.">
        <title>Phaeodactylibacter xiamenensis gen. nov., sp. nov., a member of the family Saprospiraceae isolated from the marine alga Phaeodactylum tricornutum.</title>
        <authorList>
            <person name="Chen Z.Jr."/>
            <person name="Lei X."/>
            <person name="Lai Q."/>
            <person name="Li Y."/>
            <person name="Zhang B."/>
            <person name="Zhang J."/>
            <person name="Zhang H."/>
            <person name="Yang L."/>
            <person name="Zheng W."/>
            <person name="Tian Y."/>
            <person name="Yu Z."/>
            <person name="Xu H.Jr."/>
            <person name="Zheng T."/>
        </authorList>
    </citation>
    <scope>NUCLEOTIDE SEQUENCE [LARGE SCALE GENOMIC DNA]</scope>
    <source>
        <strain evidence="3 4">KD52</strain>
    </source>
</reference>
<evidence type="ECO:0000256" key="2">
    <source>
        <dbReference type="SAM" id="SignalP"/>
    </source>
</evidence>
<evidence type="ECO:0000256" key="1">
    <source>
        <dbReference type="SAM" id="MobiDB-lite"/>
    </source>
</evidence>
<feature type="chain" id="PRO_5001939746" description="Lipoprotein" evidence="2">
    <location>
        <begin position="24"/>
        <end position="303"/>
    </location>
</feature>
<keyword evidence="4" id="KW-1185">Reference proteome</keyword>
<dbReference type="EMBL" id="JPOS01000083">
    <property type="protein sequence ID" value="KGE85818.1"/>
    <property type="molecule type" value="Genomic_DNA"/>
</dbReference>
<evidence type="ECO:0008006" key="5">
    <source>
        <dbReference type="Google" id="ProtNLM"/>
    </source>
</evidence>
<name>A0A098S227_9BACT</name>
<feature type="region of interest" description="Disordered" evidence="1">
    <location>
        <begin position="24"/>
        <end position="126"/>
    </location>
</feature>
<comment type="caution">
    <text evidence="3">The sequence shown here is derived from an EMBL/GenBank/DDBJ whole genome shotgun (WGS) entry which is preliminary data.</text>
</comment>
<feature type="compositionally biased region" description="Low complexity" evidence="1">
    <location>
        <begin position="78"/>
        <end position="95"/>
    </location>
</feature>
<feature type="signal peptide" evidence="2">
    <location>
        <begin position="1"/>
        <end position="23"/>
    </location>
</feature>
<dbReference type="STRING" id="1524460.IX84_24600"/>
<proteinExistence type="predicted"/>
<evidence type="ECO:0000313" key="3">
    <source>
        <dbReference type="EMBL" id="KGE85818.1"/>
    </source>
</evidence>
<keyword evidence="2" id="KW-0732">Signal</keyword>
<organism evidence="3 4">
    <name type="scientific">Phaeodactylibacter xiamenensis</name>
    <dbReference type="NCBI Taxonomy" id="1524460"/>
    <lineage>
        <taxon>Bacteria</taxon>
        <taxon>Pseudomonadati</taxon>
        <taxon>Bacteroidota</taxon>
        <taxon>Saprospiria</taxon>
        <taxon>Saprospirales</taxon>
        <taxon>Haliscomenobacteraceae</taxon>
        <taxon>Phaeodactylibacter</taxon>
    </lineage>
</organism>